<dbReference type="Proteomes" id="UP001144673">
    <property type="component" value="Chromosome 4"/>
</dbReference>
<accession>A0A9W8QCK2</accession>
<dbReference type="EMBL" id="JAJHUN010000009">
    <property type="protein sequence ID" value="KAJ4150718.1"/>
    <property type="molecule type" value="Genomic_DNA"/>
</dbReference>
<dbReference type="AlphaFoldDB" id="A0A9W8QCK2"/>
<reference evidence="2" key="1">
    <citation type="journal article" date="2023" name="Access Microbiol">
        <title>De-novo genome assembly for Akanthomyces muscarius, a biocontrol agent of insect agricultural pests.</title>
        <authorList>
            <person name="Erdos Z."/>
            <person name="Studholme D.J."/>
            <person name="Raymond B."/>
            <person name="Sharma M."/>
        </authorList>
    </citation>
    <scope>NUCLEOTIDE SEQUENCE</scope>
    <source>
        <strain evidence="2">Ve6</strain>
    </source>
</reference>
<feature type="chain" id="PRO_5040757526" description="Cell wall galactomannoprotein" evidence="1">
    <location>
        <begin position="20"/>
        <end position="170"/>
    </location>
</feature>
<evidence type="ECO:0008006" key="4">
    <source>
        <dbReference type="Google" id="ProtNLM"/>
    </source>
</evidence>
<keyword evidence="1" id="KW-0732">Signal</keyword>
<dbReference type="GeneID" id="80898614"/>
<comment type="caution">
    <text evidence="2">The sequence shown here is derived from an EMBL/GenBank/DDBJ whole genome shotgun (WGS) entry which is preliminary data.</text>
</comment>
<dbReference type="KEGG" id="amus:LMH87_011455"/>
<protein>
    <recommendedName>
        <fullName evidence="4">Cell wall galactomannoprotein</fullName>
    </recommendedName>
</protein>
<dbReference type="RefSeq" id="XP_056052432.1">
    <property type="nucleotide sequence ID" value="XM_056200599.1"/>
</dbReference>
<keyword evidence="3" id="KW-1185">Reference proteome</keyword>
<evidence type="ECO:0000256" key="1">
    <source>
        <dbReference type="SAM" id="SignalP"/>
    </source>
</evidence>
<feature type="signal peptide" evidence="1">
    <location>
        <begin position="1"/>
        <end position="19"/>
    </location>
</feature>
<gene>
    <name evidence="2" type="ORF">LMH87_011455</name>
</gene>
<sequence length="170" mass="17982">MRFTTPLSAITLMVASVKAAENPIIGLVDRITSISQDFDNVLEDPNPVRIIETLPHLAYDGANLVATIVSDVTGWKNPLDNDDQLKTCATLKKFATTEEKLLTAILNDVVKVATLPLPIGGLIGLVASALKEAVDGIFGFSVKIAPVCSDAANKDKAALTDLIANIKTAI</sequence>
<name>A0A9W8QCK2_AKAMU</name>
<organism evidence="2 3">
    <name type="scientific">Akanthomyces muscarius</name>
    <name type="common">Entomopathogenic fungus</name>
    <name type="synonym">Lecanicillium muscarium</name>
    <dbReference type="NCBI Taxonomy" id="2231603"/>
    <lineage>
        <taxon>Eukaryota</taxon>
        <taxon>Fungi</taxon>
        <taxon>Dikarya</taxon>
        <taxon>Ascomycota</taxon>
        <taxon>Pezizomycotina</taxon>
        <taxon>Sordariomycetes</taxon>
        <taxon>Hypocreomycetidae</taxon>
        <taxon>Hypocreales</taxon>
        <taxon>Cordycipitaceae</taxon>
        <taxon>Akanthomyces</taxon>
    </lineage>
</organism>
<evidence type="ECO:0000313" key="3">
    <source>
        <dbReference type="Proteomes" id="UP001144673"/>
    </source>
</evidence>
<proteinExistence type="predicted"/>
<evidence type="ECO:0000313" key="2">
    <source>
        <dbReference type="EMBL" id="KAJ4150718.1"/>
    </source>
</evidence>